<evidence type="ECO:0000313" key="2">
    <source>
        <dbReference type="EMBL" id="SVE41304.1"/>
    </source>
</evidence>
<name>A0A383DAE2_9ZZZZ</name>
<dbReference type="Gene3D" id="1.25.40.10">
    <property type="entry name" value="Tetratricopeptide repeat domain"/>
    <property type="match status" value="1"/>
</dbReference>
<protein>
    <submittedName>
        <fullName evidence="2">Uncharacterized protein</fullName>
    </submittedName>
</protein>
<dbReference type="SUPFAM" id="SSF48452">
    <property type="entry name" value="TPR-like"/>
    <property type="match status" value="1"/>
</dbReference>
<keyword evidence="1" id="KW-0175">Coiled coil</keyword>
<sequence>VLRNLGRIKEALTNFNKAVSIKPNIKKFWQNLSTTLKGTNFNSYNEKKINIFLNILNQKTIVRPKQLVNSILSLIKQHPIVKEIIQTSFEKNINRSIEKNCNNLIKIPLFLKLIEICTIPDLEVEKLLTDIRRNLLLNNKQILDKRAILNFQISLALHCFTNEFVFDETEEETLAINQLEEEIKNLIFKKEKINTYKIACIASYRPLYQYKWLHNLKVPESLKNLFLAQIKDVLKE</sequence>
<feature type="coiled-coil region" evidence="1">
    <location>
        <begin position="169"/>
        <end position="196"/>
    </location>
</feature>
<accession>A0A383DAE2</accession>
<evidence type="ECO:0000256" key="1">
    <source>
        <dbReference type="SAM" id="Coils"/>
    </source>
</evidence>
<proteinExistence type="predicted"/>
<gene>
    <name evidence="2" type="ORF">METZ01_LOCUS494158</name>
</gene>
<organism evidence="2">
    <name type="scientific">marine metagenome</name>
    <dbReference type="NCBI Taxonomy" id="408172"/>
    <lineage>
        <taxon>unclassified sequences</taxon>
        <taxon>metagenomes</taxon>
        <taxon>ecological metagenomes</taxon>
    </lineage>
</organism>
<dbReference type="AlphaFoldDB" id="A0A383DAE2"/>
<reference evidence="2" key="1">
    <citation type="submission" date="2018-05" db="EMBL/GenBank/DDBJ databases">
        <authorList>
            <person name="Lanie J.A."/>
            <person name="Ng W.-L."/>
            <person name="Kazmierczak K.M."/>
            <person name="Andrzejewski T.M."/>
            <person name="Davidsen T.M."/>
            <person name="Wayne K.J."/>
            <person name="Tettelin H."/>
            <person name="Glass J.I."/>
            <person name="Rusch D."/>
            <person name="Podicherti R."/>
            <person name="Tsui H.-C.T."/>
            <person name="Winkler M.E."/>
        </authorList>
    </citation>
    <scope>NUCLEOTIDE SEQUENCE</scope>
</reference>
<feature type="non-terminal residue" evidence="2">
    <location>
        <position position="1"/>
    </location>
</feature>
<dbReference type="EMBL" id="UINC01215564">
    <property type="protein sequence ID" value="SVE41304.1"/>
    <property type="molecule type" value="Genomic_DNA"/>
</dbReference>
<dbReference type="InterPro" id="IPR011990">
    <property type="entry name" value="TPR-like_helical_dom_sf"/>
</dbReference>
<feature type="non-terminal residue" evidence="2">
    <location>
        <position position="236"/>
    </location>
</feature>